<sequence length="67" mass="7014">MGGRYCLFRDTAVIQAKAGIHAAVLPGALPSCVHPAASGWMDPGFRRDDGANLWGTALNGERHAPLA</sequence>
<comment type="caution">
    <text evidence="1">The sequence shown here is derived from an EMBL/GenBank/DDBJ whole genome shotgun (WGS) entry which is preliminary data.</text>
</comment>
<organism evidence="1 2">
    <name type="scientific">Kaistia hirudinis</name>
    <dbReference type="NCBI Taxonomy" id="1293440"/>
    <lineage>
        <taxon>Bacteria</taxon>
        <taxon>Pseudomonadati</taxon>
        <taxon>Pseudomonadota</taxon>
        <taxon>Alphaproteobacteria</taxon>
        <taxon>Hyphomicrobiales</taxon>
        <taxon>Kaistiaceae</taxon>
        <taxon>Kaistia</taxon>
    </lineage>
</organism>
<accession>A0A840AI38</accession>
<name>A0A840AI38_9HYPH</name>
<dbReference type="EMBL" id="JACIDS010000001">
    <property type="protein sequence ID" value="MBB3928993.1"/>
    <property type="molecule type" value="Genomic_DNA"/>
</dbReference>
<protein>
    <submittedName>
        <fullName evidence="1">Uncharacterized protein</fullName>
    </submittedName>
</protein>
<gene>
    <name evidence="1" type="ORF">GGR25_000012</name>
</gene>
<dbReference type="AlphaFoldDB" id="A0A840AI38"/>
<keyword evidence="2" id="KW-1185">Reference proteome</keyword>
<proteinExistence type="predicted"/>
<reference evidence="1 2" key="1">
    <citation type="submission" date="2020-08" db="EMBL/GenBank/DDBJ databases">
        <title>Genomic Encyclopedia of Type Strains, Phase IV (KMG-IV): sequencing the most valuable type-strain genomes for metagenomic binning, comparative biology and taxonomic classification.</title>
        <authorList>
            <person name="Goeker M."/>
        </authorList>
    </citation>
    <scope>NUCLEOTIDE SEQUENCE [LARGE SCALE GENOMIC DNA]</scope>
    <source>
        <strain evidence="1 2">DSM 25966</strain>
    </source>
</reference>
<dbReference type="Proteomes" id="UP000553963">
    <property type="component" value="Unassembled WGS sequence"/>
</dbReference>
<evidence type="ECO:0000313" key="1">
    <source>
        <dbReference type="EMBL" id="MBB3928993.1"/>
    </source>
</evidence>
<evidence type="ECO:0000313" key="2">
    <source>
        <dbReference type="Proteomes" id="UP000553963"/>
    </source>
</evidence>